<dbReference type="InterPro" id="IPR029058">
    <property type="entry name" value="AB_hydrolase_fold"/>
</dbReference>
<dbReference type="SUPFAM" id="SSF53474">
    <property type="entry name" value="alpha/beta-Hydrolases"/>
    <property type="match status" value="1"/>
</dbReference>
<dbReference type="PROSITE" id="PS00941">
    <property type="entry name" value="CARBOXYLESTERASE_B_2"/>
    <property type="match status" value="1"/>
</dbReference>
<protein>
    <recommendedName>
        <fullName evidence="3">Carboxylic ester hydrolase</fullName>
        <ecNumber evidence="3">3.1.1.-</ecNumber>
    </recommendedName>
</protein>
<accession>A0A8K0EUI8</accession>
<dbReference type="InterPro" id="IPR019819">
    <property type="entry name" value="Carboxylesterase_B_CS"/>
</dbReference>
<evidence type="ECO:0000256" key="1">
    <source>
        <dbReference type="ARBA" id="ARBA00005964"/>
    </source>
</evidence>
<feature type="domain" description="Carboxylesterase type B" evidence="4">
    <location>
        <begin position="24"/>
        <end position="545"/>
    </location>
</feature>
<feature type="signal peptide" evidence="3">
    <location>
        <begin position="1"/>
        <end position="21"/>
    </location>
</feature>
<evidence type="ECO:0000256" key="2">
    <source>
        <dbReference type="ARBA" id="ARBA00022801"/>
    </source>
</evidence>
<keyword evidence="6" id="KW-1185">Reference proteome</keyword>
<dbReference type="PROSITE" id="PS00122">
    <property type="entry name" value="CARBOXYLESTERASE_B_1"/>
    <property type="match status" value="1"/>
</dbReference>
<evidence type="ECO:0000313" key="5">
    <source>
        <dbReference type="EMBL" id="CAH1269315.1"/>
    </source>
</evidence>
<dbReference type="PANTHER" id="PTHR45570">
    <property type="entry name" value="CARBOXYLIC ESTER HYDROLASE"/>
    <property type="match status" value="1"/>
</dbReference>
<dbReference type="Gene3D" id="3.40.50.1820">
    <property type="entry name" value="alpha/beta hydrolase"/>
    <property type="match status" value="1"/>
</dbReference>
<evidence type="ECO:0000313" key="6">
    <source>
        <dbReference type="Proteomes" id="UP000838412"/>
    </source>
</evidence>
<feature type="chain" id="PRO_5035487928" description="Carboxylic ester hydrolase" evidence="3">
    <location>
        <begin position="22"/>
        <end position="552"/>
    </location>
</feature>
<sequence length="552" mass="60939">MAFLTLLMVLVLLSCTTSGSATDGPVVQTKDGPVRGMNVKEGQVFFGIPFAAPPTGDLRWRPPQPPKPWGPAIYNATKRSPVCIQYRCSPTDPDYSGQCPPPAERERKEDCLYLNVFVPSTASPVSRKPVIFFIHGGNFDECSAMGLLYDSRFFANKTDSVVVAANYRIGALGFLRAGTGKDAARGNYGLLDQVTALQWVQDNIAAFGGDENQVTLFGQSAGGYSVLFHLVNDESDKLFHKAIASSAPTGLYFRSQLESIIFGNDFAKILNCSAGDMKCMRAADVSKVRHAQGAVHNTVVNPLHITEVFEPWGPIVDGDMITSQMVQSFSSGKFQKKPLIIGSNTEEAVLFIYQAVSSPMSTNRYQQLVLAVFKTSAFSVLTKYPPTNKGDERPTLTTMATQFIFTCPTRNLLKSALRHGHSNTWLYIFAHSISDDKVWGGYPYCKGRVCHSADLPFEFQPLPLFPDYSFTPEEQVLADSMAYYYGNFAHTGNPNTPGTRHTSLSANQVLNWPSFGSTKDYTNMVYNVPKNSVVQGYLQDKCDFWDEENVYP</sequence>
<dbReference type="Pfam" id="PF00135">
    <property type="entry name" value="COesterase"/>
    <property type="match status" value="1"/>
</dbReference>
<gene>
    <name evidence="5" type="primary">BCHE</name>
    <name evidence="5" type="ORF">BLAG_LOCUS21999</name>
</gene>
<organism evidence="5 6">
    <name type="scientific">Branchiostoma lanceolatum</name>
    <name type="common">Common lancelet</name>
    <name type="synonym">Amphioxus lanceolatum</name>
    <dbReference type="NCBI Taxonomy" id="7740"/>
    <lineage>
        <taxon>Eukaryota</taxon>
        <taxon>Metazoa</taxon>
        <taxon>Chordata</taxon>
        <taxon>Cephalochordata</taxon>
        <taxon>Leptocardii</taxon>
        <taxon>Amphioxiformes</taxon>
        <taxon>Branchiostomatidae</taxon>
        <taxon>Branchiostoma</taxon>
    </lineage>
</organism>
<proteinExistence type="inferred from homology"/>
<dbReference type="PANTHER" id="PTHR45570:SF1">
    <property type="entry name" value="CARBOXYLIC ESTER HYDROLASE"/>
    <property type="match status" value="1"/>
</dbReference>
<dbReference type="AlphaFoldDB" id="A0A8K0EUI8"/>
<dbReference type="Proteomes" id="UP000838412">
    <property type="component" value="Chromosome 7"/>
</dbReference>
<keyword evidence="2 3" id="KW-0378">Hydrolase</keyword>
<dbReference type="EMBL" id="OV696692">
    <property type="protein sequence ID" value="CAH1269315.1"/>
    <property type="molecule type" value="Genomic_DNA"/>
</dbReference>
<dbReference type="EC" id="3.1.1.-" evidence="3"/>
<keyword evidence="3" id="KW-0732">Signal</keyword>
<dbReference type="InterPro" id="IPR019826">
    <property type="entry name" value="Carboxylesterase_B_AS"/>
</dbReference>
<dbReference type="InterPro" id="IPR002018">
    <property type="entry name" value="CarbesteraseB"/>
</dbReference>
<evidence type="ECO:0000259" key="4">
    <source>
        <dbReference type="Pfam" id="PF00135"/>
    </source>
</evidence>
<reference evidence="5" key="1">
    <citation type="submission" date="2022-01" db="EMBL/GenBank/DDBJ databases">
        <authorList>
            <person name="Braso-Vives M."/>
        </authorList>
    </citation>
    <scope>NUCLEOTIDE SEQUENCE</scope>
</reference>
<comment type="similarity">
    <text evidence="1 3">Belongs to the type-B carboxylesterase/lipase family.</text>
</comment>
<dbReference type="OrthoDB" id="408631at2759"/>
<evidence type="ECO:0000256" key="3">
    <source>
        <dbReference type="RuleBase" id="RU361235"/>
    </source>
</evidence>
<dbReference type="GO" id="GO:0016787">
    <property type="term" value="F:hydrolase activity"/>
    <property type="evidence" value="ECO:0007669"/>
    <property type="project" value="UniProtKB-KW"/>
</dbReference>
<name>A0A8K0EUI8_BRALA</name>